<evidence type="ECO:0000256" key="4">
    <source>
        <dbReference type="ARBA" id="ARBA00023136"/>
    </source>
</evidence>
<dbReference type="SUPFAM" id="SSF103473">
    <property type="entry name" value="MFS general substrate transporter"/>
    <property type="match status" value="1"/>
</dbReference>
<organism evidence="8 9">
    <name type="scientific">Adineta steineri</name>
    <dbReference type="NCBI Taxonomy" id="433720"/>
    <lineage>
        <taxon>Eukaryota</taxon>
        <taxon>Metazoa</taxon>
        <taxon>Spiralia</taxon>
        <taxon>Gnathifera</taxon>
        <taxon>Rotifera</taxon>
        <taxon>Eurotatoria</taxon>
        <taxon>Bdelloidea</taxon>
        <taxon>Adinetida</taxon>
        <taxon>Adinetidae</taxon>
        <taxon>Adineta</taxon>
    </lineage>
</organism>
<name>A0A814HQY7_9BILA</name>
<protein>
    <recommendedName>
        <fullName evidence="7">Major facilitator superfamily (MFS) profile domain-containing protein</fullName>
    </recommendedName>
</protein>
<feature type="transmembrane region" description="Helical" evidence="6">
    <location>
        <begin position="228"/>
        <end position="250"/>
    </location>
</feature>
<dbReference type="InterPro" id="IPR011701">
    <property type="entry name" value="MFS"/>
</dbReference>
<accession>A0A814HQY7</accession>
<proteinExistence type="predicted"/>
<feature type="transmembrane region" description="Helical" evidence="6">
    <location>
        <begin position="456"/>
        <end position="476"/>
    </location>
</feature>
<evidence type="ECO:0000256" key="3">
    <source>
        <dbReference type="ARBA" id="ARBA00022989"/>
    </source>
</evidence>
<dbReference type="GO" id="GO:0098700">
    <property type="term" value="P:neurotransmitter loading into synaptic vesicle"/>
    <property type="evidence" value="ECO:0007669"/>
    <property type="project" value="TreeGrafter"/>
</dbReference>
<keyword evidence="4 6" id="KW-0472">Membrane</keyword>
<evidence type="ECO:0000313" key="9">
    <source>
        <dbReference type="Proteomes" id="UP000663832"/>
    </source>
</evidence>
<dbReference type="GO" id="GO:0005313">
    <property type="term" value="F:L-glutamate transmembrane transporter activity"/>
    <property type="evidence" value="ECO:0007669"/>
    <property type="project" value="TreeGrafter"/>
</dbReference>
<gene>
    <name evidence="8" type="ORF">QVE165_LOCUS15635</name>
</gene>
<evidence type="ECO:0000259" key="7">
    <source>
        <dbReference type="PROSITE" id="PS50850"/>
    </source>
</evidence>
<dbReference type="CDD" id="cd17382">
    <property type="entry name" value="MFS_SLC17A6_7_8_VGluT"/>
    <property type="match status" value="1"/>
</dbReference>
<feature type="region of interest" description="Disordered" evidence="5">
    <location>
        <begin position="561"/>
        <end position="585"/>
    </location>
</feature>
<feature type="transmembrane region" description="Helical" evidence="6">
    <location>
        <begin position="488"/>
        <end position="509"/>
    </location>
</feature>
<feature type="transmembrane region" description="Helical" evidence="6">
    <location>
        <begin position="256"/>
        <end position="277"/>
    </location>
</feature>
<evidence type="ECO:0000256" key="5">
    <source>
        <dbReference type="SAM" id="MobiDB-lite"/>
    </source>
</evidence>
<dbReference type="GO" id="GO:0060076">
    <property type="term" value="C:excitatory synapse"/>
    <property type="evidence" value="ECO:0007669"/>
    <property type="project" value="TreeGrafter"/>
</dbReference>
<dbReference type="InterPro" id="IPR050382">
    <property type="entry name" value="MFS_Na/Anion_cotransporter"/>
</dbReference>
<feature type="domain" description="Major facilitator superfamily (MFS) profile" evidence="7">
    <location>
        <begin position="90"/>
        <end position="514"/>
    </location>
</feature>
<dbReference type="Gene3D" id="1.20.1250.20">
    <property type="entry name" value="MFS general substrate transporter like domains"/>
    <property type="match status" value="2"/>
</dbReference>
<sequence length="599" mass="66346">MELASQALNIVRDTTENLTYKITGLFQRTTHDPQSDYAELVEDEHGNQQRRIKTIPATSANYGSYNYSRFPLVNRIRNMPVRYQTAFLSSLGFLISFGIRCNMGVSVVAMTHNETEKLPNGTVKLIKLAEFDWTPGIIGIVDSSFFWGYLITQVPGGYLAAKFPANHVFGIALGISSVLNLFIPFAAKFHYGFVMIVRILQGLVEGVTYPAAHGIWRWWAPPLERSTLATISFTGSYAGAVLGIPLSGILTEYLNWQVAFYFYGVIGIIWSIGWWYISYERPAIHPKISEEERIYIEESIGEASSVANKSWIKPPWRSFFTSMPVWAIIVANFCRSWSFYLLINSQAEYFREALDYNVGKDPFLAAMPHLVMSCIVPFAGKLADHLRTNYLSTTAVRKIMNCGGFGMEAVFLLLVAYAKNPRLAIGALTVAVGFSGFAISGFNVNHLDIAPRYASILMGISNGVGTLAGMLCPVAVEFLTKKGERSEWAHVFLIASLVHFGGVIFYGMFASGEKQPWAEPEPENDNASPWGPNETYKPGGGGGGDQFASYGSTITDGTGGYQVADSYPNGNSTNFSNRNNEQTSSIPLTIENPMYRNYR</sequence>
<keyword evidence="3 6" id="KW-1133">Transmembrane helix</keyword>
<reference evidence="8" key="1">
    <citation type="submission" date="2021-02" db="EMBL/GenBank/DDBJ databases">
        <authorList>
            <person name="Nowell W R."/>
        </authorList>
    </citation>
    <scope>NUCLEOTIDE SEQUENCE</scope>
</reference>
<dbReference type="Proteomes" id="UP000663832">
    <property type="component" value="Unassembled WGS sequence"/>
</dbReference>
<dbReference type="PROSITE" id="PS50850">
    <property type="entry name" value="MFS"/>
    <property type="match status" value="1"/>
</dbReference>
<dbReference type="OrthoDB" id="2985014at2759"/>
<dbReference type="InterPro" id="IPR036259">
    <property type="entry name" value="MFS_trans_sf"/>
</dbReference>
<dbReference type="GO" id="GO:0050803">
    <property type="term" value="P:regulation of synapse structure or activity"/>
    <property type="evidence" value="ECO:0007669"/>
    <property type="project" value="TreeGrafter"/>
</dbReference>
<feature type="transmembrane region" description="Helical" evidence="6">
    <location>
        <begin position="423"/>
        <end position="444"/>
    </location>
</feature>
<evidence type="ECO:0000256" key="6">
    <source>
        <dbReference type="SAM" id="Phobius"/>
    </source>
</evidence>
<evidence type="ECO:0000256" key="2">
    <source>
        <dbReference type="ARBA" id="ARBA00022692"/>
    </source>
</evidence>
<feature type="transmembrane region" description="Helical" evidence="6">
    <location>
        <begin position="395"/>
        <end position="417"/>
    </location>
</feature>
<evidence type="ECO:0000313" key="8">
    <source>
        <dbReference type="EMBL" id="CAF1014169.1"/>
    </source>
</evidence>
<feature type="transmembrane region" description="Helical" evidence="6">
    <location>
        <begin position="85"/>
        <end position="111"/>
    </location>
</feature>
<dbReference type="FunFam" id="1.20.1250.20:FF:000226">
    <property type="entry name" value="Vesicular GLUtamate transporter"/>
    <property type="match status" value="1"/>
</dbReference>
<dbReference type="GO" id="GO:0035249">
    <property type="term" value="P:synaptic transmission, glutamatergic"/>
    <property type="evidence" value="ECO:0007669"/>
    <property type="project" value="TreeGrafter"/>
</dbReference>
<dbReference type="Pfam" id="PF07690">
    <property type="entry name" value="MFS_1"/>
    <property type="match status" value="1"/>
</dbReference>
<comment type="caution">
    <text evidence="8">The sequence shown here is derived from an EMBL/GenBank/DDBJ whole genome shotgun (WGS) entry which is preliminary data.</text>
</comment>
<comment type="subcellular location">
    <subcellularLocation>
        <location evidence="1">Membrane</location>
        <topology evidence="1">Multi-pass membrane protein</topology>
    </subcellularLocation>
</comment>
<dbReference type="InterPro" id="IPR020846">
    <property type="entry name" value="MFS_dom"/>
</dbReference>
<dbReference type="EMBL" id="CAJNOM010000085">
    <property type="protein sequence ID" value="CAF1014169.1"/>
    <property type="molecule type" value="Genomic_DNA"/>
</dbReference>
<keyword evidence="2 6" id="KW-0812">Transmembrane</keyword>
<dbReference type="FunFam" id="1.20.1250.20:FF:000004">
    <property type="entry name" value="vesicular glutamate transporter 2 isoform X1"/>
    <property type="match status" value="1"/>
</dbReference>
<feature type="non-terminal residue" evidence="8">
    <location>
        <position position="599"/>
    </location>
</feature>
<dbReference type="AlphaFoldDB" id="A0A814HQY7"/>
<keyword evidence="9" id="KW-1185">Reference proteome</keyword>
<dbReference type="PANTHER" id="PTHR11662:SF456">
    <property type="entry name" value="VESICULAR GLUTAMATE TRANSPORTER, ISOFORM A"/>
    <property type="match status" value="1"/>
</dbReference>
<dbReference type="GO" id="GO:0030672">
    <property type="term" value="C:synaptic vesicle membrane"/>
    <property type="evidence" value="ECO:0007669"/>
    <property type="project" value="TreeGrafter"/>
</dbReference>
<evidence type="ECO:0000256" key="1">
    <source>
        <dbReference type="ARBA" id="ARBA00004141"/>
    </source>
</evidence>
<feature type="transmembrane region" description="Helical" evidence="6">
    <location>
        <begin position="131"/>
        <end position="151"/>
    </location>
</feature>
<feature type="compositionally biased region" description="Low complexity" evidence="5">
    <location>
        <begin position="569"/>
        <end position="580"/>
    </location>
</feature>
<feature type="region of interest" description="Disordered" evidence="5">
    <location>
        <begin position="516"/>
        <end position="547"/>
    </location>
</feature>
<dbReference type="GO" id="GO:0005326">
    <property type="term" value="F:neurotransmitter transmembrane transporter activity"/>
    <property type="evidence" value="ECO:0007669"/>
    <property type="project" value="TreeGrafter"/>
</dbReference>
<dbReference type="PANTHER" id="PTHR11662">
    <property type="entry name" value="SOLUTE CARRIER FAMILY 17"/>
    <property type="match status" value="1"/>
</dbReference>
<feature type="transmembrane region" description="Helical" evidence="6">
    <location>
        <begin position="319"/>
        <end position="343"/>
    </location>
</feature>
<feature type="transmembrane region" description="Helical" evidence="6">
    <location>
        <begin position="163"/>
        <end position="183"/>
    </location>
</feature>